<accession>A0A7R8APL9</accession>
<dbReference type="PANTHER" id="PTHR47425:SF2">
    <property type="entry name" value="FARB-RELATED"/>
    <property type="match status" value="1"/>
</dbReference>
<keyword evidence="9" id="KW-1185">Reference proteome</keyword>
<keyword evidence="4" id="KW-0804">Transcription</keyword>
<dbReference type="OrthoDB" id="5121955at2759"/>
<dbReference type="Pfam" id="PF00172">
    <property type="entry name" value="Zn_clus"/>
    <property type="match status" value="1"/>
</dbReference>
<sequence length="652" mass="73625">MYADPGNVPPGHSSTLQMESSTQDRQPQPPNYERPRLPPRRATQACLVCRQRRVRCDVSFKEGDCTNCMLDELECIVVSSKRRARRTPNEKTLASSSSNQPRTGNESPQGPQQTQYRLQTSRVRRENDLVIRYTERTFLDNSPYIPQQSSQHRSEIRLPGYIKTLDVQKSEDLEFLQRRGVFDLLPLELAQIALSRYEELVYPVLPILDVAELRSAISGESGNEISLLLYHAVMVMALSCTGSETVLQLAHMAKRDLRSASYEKAKALFDMGAEQDRVVLCQACLLLADRDFYTDARDGSYWVGNAILHANYLGLYREVGTAPGSWNTTKILWWCVVMKECDISTYENYPPRVSPFVSPMLALSDFGFEDISMDGGKTASIYIIRAKRCCQLYLVKRQIYDEIQPWDGQKSNSTLRAPRQQLLSQLHSWESDTPSELRSETLQHEFDSRLVGLTCASAMAEIIYWSAYFFIYMPDLRFRVQPSRRIETVVDPEGRPIIRHAASQVATVVERLLALNMGQSLTAPHAWNIAAASFVLLQDTQALDPVIRENALHNLEVCHRAAHTLSEAHPILSQLTLGFQPAEWQPYESQPRTESSSSSNAPTGVDNERGPGWNPQEESTEQTYATNSRLDSRYTKPTGCQVGDVLGWASLG</sequence>
<dbReference type="InterPro" id="IPR001138">
    <property type="entry name" value="Zn2Cys6_DnaBD"/>
</dbReference>
<feature type="domain" description="Zn(2)-C6 fungal-type" evidence="7">
    <location>
        <begin position="45"/>
        <end position="77"/>
    </location>
</feature>
<dbReference type="PANTHER" id="PTHR47425">
    <property type="entry name" value="FARB-RELATED"/>
    <property type="match status" value="1"/>
</dbReference>
<dbReference type="Pfam" id="PF04082">
    <property type="entry name" value="Fungal_trans"/>
    <property type="match status" value="1"/>
</dbReference>
<evidence type="ECO:0000256" key="4">
    <source>
        <dbReference type="ARBA" id="ARBA00023163"/>
    </source>
</evidence>
<evidence type="ECO:0000256" key="3">
    <source>
        <dbReference type="ARBA" id="ARBA00023125"/>
    </source>
</evidence>
<evidence type="ECO:0000256" key="1">
    <source>
        <dbReference type="ARBA" id="ARBA00022723"/>
    </source>
</evidence>
<dbReference type="KEGG" id="apuu:APUU_60312S"/>
<dbReference type="GeneID" id="64977269"/>
<feature type="compositionally biased region" description="Polar residues" evidence="6">
    <location>
        <begin position="12"/>
        <end position="26"/>
    </location>
</feature>
<evidence type="ECO:0000313" key="9">
    <source>
        <dbReference type="Proteomes" id="UP000654913"/>
    </source>
</evidence>
<gene>
    <name evidence="8" type="ORF">APUU_60312S</name>
</gene>
<dbReference type="GO" id="GO:0006351">
    <property type="term" value="P:DNA-templated transcription"/>
    <property type="evidence" value="ECO:0007669"/>
    <property type="project" value="InterPro"/>
</dbReference>
<dbReference type="GO" id="GO:0003677">
    <property type="term" value="F:DNA binding"/>
    <property type="evidence" value="ECO:0007669"/>
    <property type="project" value="UniProtKB-KW"/>
</dbReference>
<keyword evidence="3" id="KW-0238">DNA-binding</keyword>
<dbReference type="SMART" id="SM00066">
    <property type="entry name" value="GAL4"/>
    <property type="match status" value="1"/>
</dbReference>
<feature type="compositionally biased region" description="Polar residues" evidence="6">
    <location>
        <begin position="90"/>
        <end position="120"/>
    </location>
</feature>
<evidence type="ECO:0000256" key="2">
    <source>
        <dbReference type="ARBA" id="ARBA00023015"/>
    </source>
</evidence>
<dbReference type="InterPro" id="IPR007219">
    <property type="entry name" value="XnlR_reg_dom"/>
</dbReference>
<feature type="region of interest" description="Disordered" evidence="6">
    <location>
        <begin position="1"/>
        <end position="39"/>
    </location>
</feature>
<feature type="region of interest" description="Disordered" evidence="6">
    <location>
        <begin position="586"/>
        <end position="639"/>
    </location>
</feature>
<organism evidence="8 9">
    <name type="scientific">Aspergillus puulaauensis</name>
    <dbReference type="NCBI Taxonomy" id="1220207"/>
    <lineage>
        <taxon>Eukaryota</taxon>
        <taxon>Fungi</taxon>
        <taxon>Dikarya</taxon>
        <taxon>Ascomycota</taxon>
        <taxon>Pezizomycotina</taxon>
        <taxon>Eurotiomycetes</taxon>
        <taxon>Eurotiomycetidae</taxon>
        <taxon>Eurotiales</taxon>
        <taxon>Aspergillaceae</taxon>
        <taxon>Aspergillus</taxon>
    </lineage>
</organism>
<evidence type="ECO:0000256" key="6">
    <source>
        <dbReference type="SAM" id="MobiDB-lite"/>
    </source>
</evidence>
<name>A0A7R8APL9_9EURO</name>
<dbReference type="GO" id="GO:0000981">
    <property type="term" value="F:DNA-binding transcription factor activity, RNA polymerase II-specific"/>
    <property type="evidence" value="ECO:0007669"/>
    <property type="project" value="InterPro"/>
</dbReference>
<reference evidence="8" key="1">
    <citation type="submission" date="2021-01" db="EMBL/GenBank/DDBJ databases">
        <authorList>
            <consortium name="Aspergillus puulaauensis MK2 genome sequencing consortium"/>
            <person name="Kazuki M."/>
            <person name="Futagami T."/>
        </authorList>
    </citation>
    <scope>NUCLEOTIDE SEQUENCE</scope>
    <source>
        <strain evidence="8">MK2</strain>
    </source>
</reference>
<dbReference type="CDD" id="cd12148">
    <property type="entry name" value="fungal_TF_MHR"/>
    <property type="match status" value="1"/>
</dbReference>
<reference evidence="8" key="2">
    <citation type="submission" date="2021-02" db="EMBL/GenBank/DDBJ databases">
        <title>Aspergillus puulaauensis MK2 genome sequence.</title>
        <authorList>
            <person name="Futagami T."/>
            <person name="Mori K."/>
            <person name="Kadooka C."/>
            <person name="Tanaka T."/>
        </authorList>
    </citation>
    <scope>NUCLEOTIDE SEQUENCE</scope>
    <source>
        <strain evidence="8">MK2</strain>
    </source>
</reference>
<dbReference type="GO" id="GO:0008270">
    <property type="term" value="F:zinc ion binding"/>
    <property type="evidence" value="ECO:0007669"/>
    <property type="project" value="InterPro"/>
</dbReference>
<protein>
    <recommendedName>
        <fullName evidence="7">Zn(2)-C6 fungal-type domain-containing protein</fullName>
    </recommendedName>
</protein>
<evidence type="ECO:0000313" key="8">
    <source>
        <dbReference type="EMBL" id="BCS27264.1"/>
    </source>
</evidence>
<dbReference type="AlphaFoldDB" id="A0A7R8APL9"/>
<dbReference type="Gene3D" id="4.10.240.10">
    <property type="entry name" value="Zn(2)-C6 fungal-type DNA-binding domain"/>
    <property type="match status" value="1"/>
</dbReference>
<evidence type="ECO:0000256" key="5">
    <source>
        <dbReference type="ARBA" id="ARBA00023242"/>
    </source>
</evidence>
<keyword evidence="2" id="KW-0805">Transcription regulation</keyword>
<dbReference type="CDD" id="cd00067">
    <property type="entry name" value="GAL4"/>
    <property type="match status" value="1"/>
</dbReference>
<dbReference type="Proteomes" id="UP000654913">
    <property type="component" value="Chromosome 6"/>
</dbReference>
<dbReference type="InterPro" id="IPR052761">
    <property type="entry name" value="Fungal_Detox/Toxin_TFs"/>
</dbReference>
<proteinExistence type="predicted"/>
<feature type="region of interest" description="Disordered" evidence="6">
    <location>
        <begin position="81"/>
        <end position="120"/>
    </location>
</feature>
<dbReference type="InterPro" id="IPR036864">
    <property type="entry name" value="Zn2-C6_fun-type_DNA-bd_sf"/>
</dbReference>
<dbReference type="SUPFAM" id="SSF57701">
    <property type="entry name" value="Zn2/Cys6 DNA-binding domain"/>
    <property type="match status" value="1"/>
</dbReference>
<keyword evidence="5" id="KW-0539">Nucleus</keyword>
<dbReference type="RefSeq" id="XP_041559458.1">
    <property type="nucleotide sequence ID" value="XM_041693538.1"/>
</dbReference>
<dbReference type="EMBL" id="AP024448">
    <property type="protein sequence ID" value="BCS27264.1"/>
    <property type="molecule type" value="Genomic_DNA"/>
</dbReference>
<evidence type="ECO:0000259" key="7">
    <source>
        <dbReference type="PROSITE" id="PS50048"/>
    </source>
</evidence>
<keyword evidence="1" id="KW-0479">Metal-binding</keyword>
<dbReference type="PROSITE" id="PS50048">
    <property type="entry name" value="ZN2_CY6_FUNGAL_2"/>
    <property type="match status" value="1"/>
</dbReference>
<dbReference type="PROSITE" id="PS00463">
    <property type="entry name" value="ZN2_CY6_FUNGAL_1"/>
    <property type="match status" value="1"/>
</dbReference>